<organism evidence="6 7">
    <name type="scientific">Mycolicibacillus trivialis</name>
    <dbReference type="NCBI Taxonomy" id="1798"/>
    <lineage>
        <taxon>Bacteria</taxon>
        <taxon>Bacillati</taxon>
        <taxon>Actinomycetota</taxon>
        <taxon>Actinomycetes</taxon>
        <taxon>Mycobacteriales</taxon>
        <taxon>Mycobacteriaceae</taxon>
        <taxon>Mycolicibacillus</taxon>
    </lineage>
</organism>
<sequence>MTIGVRVLTSSLIGTALLAAALFLPAGTLDYWRGWAFLAVFAAASLGPARYFARKHPEVLERRLRVGPRAEPRRAQQVIITLSFLVLLAMLVFSVVDHRFGWSPVPAAVSVLGDVAVATGLGMAMLVVAQNHFAGATIRVEPDQQLVSTGLYRVVRHPMYAANLVLMAGIPPALGSLWGLVFLVPGAAVLAARVLDEEAMLTAELPGYRDYTRQVRYRLVPYLW</sequence>
<reference evidence="6 7" key="1">
    <citation type="submission" date="2016-01" db="EMBL/GenBank/DDBJ databases">
        <title>The new phylogeny of the genus Mycobacterium.</title>
        <authorList>
            <person name="Tarcisio F."/>
            <person name="Conor M."/>
            <person name="Antonella G."/>
            <person name="Elisabetta G."/>
            <person name="Giulia F.S."/>
            <person name="Sara T."/>
            <person name="Anna F."/>
            <person name="Clotilde B."/>
            <person name="Roberto B."/>
            <person name="Veronica D.S."/>
            <person name="Fabio R."/>
            <person name="Monica P."/>
            <person name="Olivier J."/>
            <person name="Enrico T."/>
            <person name="Nicola S."/>
        </authorList>
    </citation>
    <scope>NUCLEOTIDE SEQUENCE [LARGE SCALE GENOMIC DNA]</scope>
    <source>
        <strain evidence="6 7">DSM 44153</strain>
    </source>
</reference>
<comment type="subcellular location">
    <subcellularLocation>
        <location evidence="1">Endomembrane system</location>
        <topology evidence="1">Multi-pass membrane protein</topology>
    </subcellularLocation>
</comment>
<evidence type="ECO:0000256" key="4">
    <source>
        <dbReference type="ARBA" id="ARBA00023136"/>
    </source>
</evidence>
<dbReference type="InterPro" id="IPR052527">
    <property type="entry name" value="Metal_cation-efflux_comp"/>
</dbReference>
<dbReference type="AlphaFoldDB" id="A0A1X2EPB9"/>
<dbReference type="STRING" id="1798.AWC30_04455"/>
<gene>
    <name evidence="6" type="ORF">AWC30_04455</name>
</gene>
<feature type="transmembrane region" description="Helical" evidence="5">
    <location>
        <begin position="74"/>
        <end position="96"/>
    </location>
</feature>
<dbReference type="PANTHER" id="PTHR43847">
    <property type="entry name" value="BLL3993 PROTEIN"/>
    <property type="match status" value="1"/>
</dbReference>
<dbReference type="PANTHER" id="PTHR43847:SF1">
    <property type="entry name" value="BLL3993 PROTEIN"/>
    <property type="match status" value="1"/>
</dbReference>
<evidence type="ECO:0000313" key="7">
    <source>
        <dbReference type="Proteomes" id="UP000193090"/>
    </source>
</evidence>
<keyword evidence="2 5" id="KW-0812">Transmembrane</keyword>
<dbReference type="InterPro" id="IPR007318">
    <property type="entry name" value="Phopholipid_MeTrfase"/>
</dbReference>
<feature type="transmembrane region" description="Helical" evidence="5">
    <location>
        <begin position="32"/>
        <end position="53"/>
    </location>
</feature>
<keyword evidence="7" id="KW-1185">Reference proteome</keyword>
<proteinExistence type="predicted"/>
<keyword evidence="3 5" id="KW-1133">Transmembrane helix</keyword>
<dbReference type="GO" id="GO:0012505">
    <property type="term" value="C:endomembrane system"/>
    <property type="evidence" value="ECO:0007669"/>
    <property type="project" value="UniProtKB-SubCell"/>
</dbReference>
<evidence type="ECO:0000256" key="5">
    <source>
        <dbReference type="SAM" id="Phobius"/>
    </source>
</evidence>
<dbReference type="EMBL" id="LQPZ01000011">
    <property type="protein sequence ID" value="ORX07519.1"/>
    <property type="molecule type" value="Genomic_DNA"/>
</dbReference>
<dbReference type="Proteomes" id="UP000193090">
    <property type="component" value="Unassembled WGS sequence"/>
</dbReference>
<evidence type="ECO:0000256" key="2">
    <source>
        <dbReference type="ARBA" id="ARBA00022692"/>
    </source>
</evidence>
<feature type="transmembrane region" description="Helical" evidence="5">
    <location>
        <begin position="7"/>
        <end position="26"/>
    </location>
</feature>
<evidence type="ECO:0008006" key="8">
    <source>
        <dbReference type="Google" id="ProtNLM"/>
    </source>
</evidence>
<accession>A0A1X2EPB9</accession>
<feature type="transmembrane region" description="Helical" evidence="5">
    <location>
        <begin position="108"/>
        <end position="129"/>
    </location>
</feature>
<dbReference type="Pfam" id="PF04191">
    <property type="entry name" value="PEMT"/>
    <property type="match status" value="1"/>
</dbReference>
<keyword evidence="4 5" id="KW-0472">Membrane</keyword>
<evidence type="ECO:0000256" key="1">
    <source>
        <dbReference type="ARBA" id="ARBA00004127"/>
    </source>
</evidence>
<comment type="caution">
    <text evidence="6">The sequence shown here is derived from an EMBL/GenBank/DDBJ whole genome shotgun (WGS) entry which is preliminary data.</text>
</comment>
<protein>
    <recommendedName>
        <fullName evidence="8">Isoprenylcysteine carboxyl methyltransferase</fullName>
    </recommendedName>
</protein>
<name>A0A1X2EPB9_9MYCO</name>
<evidence type="ECO:0000313" key="6">
    <source>
        <dbReference type="EMBL" id="ORX07519.1"/>
    </source>
</evidence>
<dbReference type="Gene3D" id="1.20.120.1630">
    <property type="match status" value="1"/>
</dbReference>
<dbReference type="RefSeq" id="WP_085108701.1">
    <property type="nucleotide sequence ID" value="NZ_JACKSN010000118.1"/>
</dbReference>
<evidence type="ECO:0000256" key="3">
    <source>
        <dbReference type="ARBA" id="ARBA00022989"/>
    </source>
</evidence>
<dbReference type="OrthoDB" id="7203053at2"/>